<comment type="caution">
    <text evidence="3">The sequence shown here is derived from an EMBL/GenBank/DDBJ whole genome shotgun (WGS) entry which is preliminary data.</text>
</comment>
<dbReference type="EMBL" id="BAAAQG010000007">
    <property type="protein sequence ID" value="GAA1706818.1"/>
    <property type="molecule type" value="Genomic_DNA"/>
</dbReference>
<feature type="transmembrane region" description="Helical" evidence="2">
    <location>
        <begin position="213"/>
        <end position="233"/>
    </location>
</feature>
<sequence>MTTDSAPTDGRSRDTDAPAGDPSRTTAPLPIEIPRHRRPSPRQVLADLGPRECANALIALIFSATGPVAVILAAGEQGGLSPQELSSWIFGVFFANGILTILMSWIYRTPLAFFWTIPGTVIVGNSLGHLRWSEVLGAYVITGVVILLIGLSGVARRVMDWIPMPLIMAMVAGVFLRFGLGLVDAVWTSAAVALPMVVAFLAVGALPRVARVVPPILAAMLVGIIAVILDGGLSRGVLDDGLFAVPMAQGPEFTVRGLTELVAPLAITVLVVQNGQGVGVLRAKGHHPPVNACAVACGIWSLLVSAIGGVSTCLTGPTNALLVSSGEPRRHYAAAIGTGGLALIVGVLSPAFVGLMVGTPAAFVAALGGLAMLAPLQSAFVTAFRTDRALGPLVCLLVTVADVSLLGISAPFWGIVLGLAVSALLERRTTS</sequence>
<name>A0ABN2IKW3_9ACTN</name>
<feature type="transmembrane region" description="Helical" evidence="2">
    <location>
        <begin position="87"/>
        <end position="107"/>
    </location>
</feature>
<reference evidence="3 4" key="1">
    <citation type="journal article" date="2019" name="Int. J. Syst. Evol. Microbiol.">
        <title>The Global Catalogue of Microorganisms (GCM) 10K type strain sequencing project: providing services to taxonomists for standard genome sequencing and annotation.</title>
        <authorList>
            <consortium name="The Broad Institute Genomics Platform"/>
            <consortium name="The Broad Institute Genome Sequencing Center for Infectious Disease"/>
            <person name="Wu L."/>
            <person name="Ma J."/>
        </authorList>
    </citation>
    <scope>NUCLEOTIDE SEQUENCE [LARGE SCALE GENOMIC DNA]</scope>
    <source>
        <strain evidence="3 4">JCM 16002</strain>
    </source>
</reference>
<keyword evidence="2" id="KW-0812">Transmembrane</keyword>
<dbReference type="PANTHER" id="PTHR30199:SF0">
    <property type="entry name" value="INNER MEMBRANE PROTEIN YDCO"/>
    <property type="match status" value="1"/>
</dbReference>
<dbReference type="PANTHER" id="PTHR30199">
    <property type="entry name" value="MFS FAMILY TRANSPORTER, PREDICTED SUBSTRATE BENZOATE"/>
    <property type="match status" value="1"/>
</dbReference>
<proteinExistence type="predicted"/>
<dbReference type="Proteomes" id="UP001500383">
    <property type="component" value="Unassembled WGS sequence"/>
</dbReference>
<feature type="transmembrane region" description="Helical" evidence="2">
    <location>
        <begin position="332"/>
        <end position="355"/>
    </location>
</feature>
<feature type="transmembrane region" description="Helical" evidence="2">
    <location>
        <begin position="292"/>
        <end position="312"/>
    </location>
</feature>
<feature type="transmembrane region" description="Helical" evidence="2">
    <location>
        <begin position="253"/>
        <end position="272"/>
    </location>
</feature>
<feature type="transmembrane region" description="Helical" evidence="2">
    <location>
        <begin position="56"/>
        <end position="75"/>
    </location>
</feature>
<organism evidence="3 4">
    <name type="scientific">Dietzia cercidiphylli</name>
    <dbReference type="NCBI Taxonomy" id="498199"/>
    <lineage>
        <taxon>Bacteria</taxon>
        <taxon>Bacillati</taxon>
        <taxon>Actinomycetota</taxon>
        <taxon>Actinomycetes</taxon>
        <taxon>Mycobacteriales</taxon>
        <taxon>Dietziaceae</taxon>
        <taxon>Dietzia</taxon>
    </lineage>
</organism>
<dbReference type="Pfam" id="PF03594">
    <property type="entry name" value="BenE"/>
    <property type="match status" value="1"/>
</dbReference>
<gene>
    <name evidence="3" type="ORF">GCM10009831_15600</name>
</gene>
<keyword evidence="2" id="KW-1133">Transmembrane helix</keyword>
<feature type="transmembrane region" description="Helical" evidence="2">
    <location>
        <begin position="362"/>
        <end position="384"/>
    </location>
</feature>
<dbReference type="InterPro" id="IPR004711">
    <property type="entry name" value="Benzoate_Transporter"/>
</dbReference>
<evidence type="ECO:0000256" key="1">
    <source>
        <dbReference type="SAM" id="MobiDB-lite"/>
    </source>
</evidence>
<evidence type="ECO:0000313" key="3">
    <source>
        <dbReference type="EMBL" id="GAA1706818.1"/>
    </source>
</evidence>
<protein>
    <submittedName>
        <fullName evidence="3">Benzoate/H(+) symporter BenE family transporter</fullName>
    </submittedName>
</protein>
<keyword evidence="2" id="KW-0472">Membrane</keyword>
<evidence type="ECO:0000313" key="4">
    <source>
        <dbReference type="Proteomes" id="UP001500383"/>
    </source>
</evidence>
<feature type="transmembrane region" description="Helical" evidence="2">
    <location>
        <begin position="161"/>
        <end position="180"/>
    </location>
</feature>
<keyword evidence="4" id="KW-1185">Reference proteome</keyword>
<feature type="transmembrane region" description="Helical" evidence="2">
    <location>
        <begin position="404"/>
        <end position="425"/>
    </location>
</feature>
<feature type="region of interest" description="Disordered" evidence="1">
    <location>
        <begin position="1"/>
        <end position="35"/>
    </location>
</feature>
<feature type="transmembrane region" description="Helical" evidence="2">
    <location>
        <begin position="186"/>
        <end position="206"/>
    </location>
</feature>
<feature type="transmembrane region" description="Helical" evidence="2">
    <location>
        <begin position="136"/>
        <end position="154"/>
    </location>
</feature>
<evidence type="ECO:0000256" key="2">
    <source>
        <dbReference type="SAM" id="Phobius"/>
    </source>
</evidence>
<accession>A0ABN2IKW3</accession>